<dbReference type="PROSITE" id="PS00868">
    <property type="entry name" value="CYS_MET_METAB_PP"/>
    <property type="match status" value="1"/>
</dbReference>
<comment type="cofactor">
    <cofactor evidence="1 8">
        <name>pyridoxal 5'-phosphate</name>
        <dbReference type="ChEBI" id="CHEBI:597326"/>
    </cofactor>
</comment>
<evidence type="ECO:0000256" key="7">
    <source>
        <dbReference type="ARBA" id="ARBA00047625"/>
    </source>
</evidence>
<sequence length="392" mass="42667">MSPDTYLSHGVIDPDDFGGAVNPPVFHASTVTFRNLDDMEARGRAMSVADTDVMWYGRKGTPTTFALQNALAQLEGGHRSLLVSSGLAACTSAIMAFVKAGDHILVSDSVYGPTRHYVETVLARCNVSATFYDPTLGPDIAALFRPTTTLVFAESPGSQTFEMQDIPAIAKVAHRHGAVVVIDNTWATPLFFKPFEHGVDVSVHAGTKYIVGHSDALMGVITTNRESWNTVREYVFATGQHAGPDDVYLAQRGLRTMAVRLERHQRSGLAIADWLAGRPEVAQVLHPGLPGAPGHALWRRDFTGASGLFSVVLKPGYGREAFRAFIDDLKLFRLGFSWGGFESLVMPFDPSEKRPAAAWPYAGQAFRLHVGLEAKEDLIADLEAAFRRLVGQ</sequence>
<evidence type="ECO:0000256" key="1">
    <source>
        <dbReference type="ARBA" id="ARBA00001933"/>
    </source>
</evidence>
<dbReference type="InterPro" id="IPR015424">
    <property type="entry name" value="PyrdxlP-dep_Trfase"/>
</dbReference>
<evidence type="ECO:0000256" key="3">
    <source>
        <dbReference type="ARBA" id="ARBA00022898"/>
    </source>
</evidence>
<dbReference type="SUPFAM" id="SSF53383">
    <property type="entry name" value="PLP-dependent transferases"/>
    <property type="match status" value="1"/>
</dbReference>
<comment type="similarity">
    <text evidence="2 8">Belongs to the trans-sulfuration enzymes family.</text>
</comment>
<reference evidence="9 10" key="1">
    <citation type="submission" date="2023-03" db="EMBL/GenBank/DDBJ databases">
        <title>Draft assemblies of triclosan tolerant bacteria isolated from returned activated sludge.</title>
        <authorList>
            <person name="Van Hamelsveld S."/>
        </authorList>
    </citation>
    <scope>NUCLEOTIDE SEQUENCE [LARGE SCALE GENOMIC DNA]</scope>
    <source>
        <strain evidence="9 10">GW210010_S58</strain>
    </source>
</reference>
<dbReference type="EC" id="4.4.1.13" evidence="9"/>
<dbReference type="PIRSF" id="PIRSF001434">
    <property type="entry name" value="CGS"/>
    <property type="match status" value="1"/>
</dbReference>
<accession>A0ABT6AYN4</accession>
<dbReference type="InterPro" id="IPR006233">
    <property type="entry name" value="Cys_b_lyase_bac"/>
</dbReference>
<comment type="pathway">
    <text evidence="5">Amino-acid biosynthesis; L-methionine biosynthesis via de novo pathway; L-homocysteine from L-cystathionine: step 1/1.</text>
</comment>
<gene>
    <name evidence="9" type="primary">metC</name>
    <name evidence="9" type="ORF">P3W85_32910</name>
</gene>
<dbReference type="InterPro" id="IPR015422">
    <property type="entry name" value="PyrdxlP-dep_Trfase_small"/>
</dbReference>
<dbReference type="InterPro" id="IPR054542">
    <property type="entry name" value="Cys_met_metab_PP"/>
</dbReference>
<keyword evidence="4 9" id="KW-0456">Lyase</keyword>
<evidence type="ECO:0000256" key="4">
    <source>
        <dbReference type="ARBA" id="ARBA00023239"/>
    </source>
</evidence>
<dbReference type="PANTHER" id="PTHR43500">
    <property type="entry name" value="CYSTATHIONINE BETA-LYASE-RELATED"/>
    <property type="match status" value="1"/>
</dbReference>
<dbReference type="NCBIfam" id="TIGR01324">
    <property type="entry name" value="cysta_beta_ly_B"/>
    <property type="match status" value="1"/>
</dbReference>
<keyword evidence="3 8" id="KW-0663">Pyridoxal phosphate</keyword>
<dbReference type="InterPro" id="IPR015421">
    <property type="entry name" value="PyrdxlP-dep_Trfase_major"/>
</dbReference>
<proteinExistence type="inferred from homology"/>
<dbReference type="PANTHER" id="PTHR43500:SF1">
    <property type="entry name" value="CYSTATHIONINE BETA-LYASE-RELATED"/>
    <property type="match status" value="1"/>
</dbReference>
<organism evidence="9 10">
    <name type="scientific">Cupriavidus basilensis</name>
    <dbReference type="NCBI Taxonomy" id="68895"/>
    <lineage>
        <taxon>Bacteria</taxon>
        <taxon>Pseudomonadati</taxon>
        <taxon>Pseudomonadota</taxon>
        <taxon>Betaproteobacteria</taxon>
        <taxon>Burkholderiales</taxon>
        <taxon>Burkholderiaceae</taxon>
        <taxon>Cupriavidus</taxon>
    </lineage>
</organism>
<evidence type="ECO:0000256" key="5">
    <source>
        <dbReference type="ARBA" id="ARBA00046315"/>
    </source>
</evidence>
<comment type="catalytic activity">
    <reaction evidence="7">
        <text>an S-substituted L-cysteine + H2O = a thiol + pyruvate + NH4(+)</text>
        <dbReference type="Rhea" id="RHEA:18121"/>
        <dbReference type="ChEBI" id="CHEBI:15361"/>
        <dbReference type="ChEBI" id="CHEBI:15377"/>
        <dbReference type="ChEBI" id="CHEBI:28938"/>
        <dbReference type="ChEBI" id="CHEBI:29256"/>
        <dbReference type="ChEBI" id="CHEBI:58717"/>
        <dbReference type="EC" id="4.4.1.13"/>
    </reaction>
</comment>
<dbReference type="Gene3D" id="3.90.1150.10">
    <property type="entry name" value="Aspartate Aminotransferase, domain 1"/>
    <property type="match status" value="1"/>
</dbReference>
<keyword evidence="10" id="KW-1185">Reference proteome</keyword>
<name>A0ABT6AYN4_9BURK</name>
<evidence type="ECO:0000256" key="6">
    <source>
        <dbReference type="ARBA" id="ARBA00047517"/>
    </source>
</evidence>
<dbReference type="Gene3D" id="3.40.640.10">
    <property type="entry name" value="Type I PLP-dependent aspartate aminotransferase-like (Major domain)"/>
    <property type="match status" value="1"/>
</dbReference>
<evidence type="ECO:0000256" key="2">
    <source>
        <dbReference type="ARBA" id="ARBA00009077"/>
    </source>
</evidence>
<dbReference type="EMBL" id="JARJLM010000532">
    <property type="protein sequence ID" value="MDF3837708.1"/>
    <property type="molecule type" value="Genomic_DNA"/>
</dbReference>
<evidence type="ECO:0000313" key="9">
    <source>
        <dbReference type="EMBL" id="MDF3837708.1"/>
    </source>
</evidence>
<protein>
    <submittedName>
        <fullName evidence="9">Cystathionine beta-lyase</fullName>
        <ecNumber evidence="9">4.4.1.13</ecNumber>
    </submittedName>
</protein>
<dbReference type="GO" id="GO:0047804">
    <property type="term" value="F:cysteine-S-conjugate beta-lyase activity"/>
    <property type="evidence" value="ECO:0007669"/>
    <property type="project" value="UniProtKB-EC"/>
</dbReference>
<evidence type="ECO:0000313" key="10">
    <source>
        <dbReference type="Proteomes" id="UP001216674"/>
    </source>
</evidence>
<evidence type="ECO:0000256" key="8">
    <source>
        <dbReference type="RuleBase" id="RU362118"/>
    </source>
</evidence>
<dbReference type="Proteomes" id="UP001216674">
    <property type="component" value="Unassembled WGS sequence"/>
</dbReference>
<dbReference type="InterPro" id="IPR000277">
    <property type="entry name" value="Cys/Met-Metab_PyrdxlP-dep_enz"/>
</dbReference>
<dbReference type="CDD" id="cd00614">
    <property type="entry name" value="CGS_like"/>
    <property type="match status" value="1"/>
</dbReference>
<comment type="catalytic activity">
    <reaction evidence="6">
        <text>L,L-cystathionine + H2O = L-homocysteine + pyruvate + NH4(+)</text>
        <dbReference type="Rhea" id="RHEA:13965"/>
        <dbReference type="ChEBI" id="CHEBI:15361"/>
        <dbReference type="ChEBI" id="CHEBI:15377"/>
        <dbReference type="ChEBI" id="CHEBI:28938"/>
        <dbReference type="ChEBI" id="CHEBI:58161"/>
        <dbReference type="ChEBI" id="CHEBI:58199"/>
    </reaction>
</comment>
<dbReference type="RefSeq" id="WP_276267842.1">
    <property type="nucleotide sequence ID" value="NZ_JARJLM010000532.1"/>
</dbReference>
<dbReference type="Pfam" id="PF01053">
    <property type="entry name" value="Cys_Met_Meta_PP"/>
    <property type="match status" value="1"/>
</dbReference>
<comment type="caution">
    <text evidence="9">The sequence shown here is derived from an EMBL/GenBank/DDBJ whole genome shotgun (WGS) entry which is preliminary data.</text>
</comment>